<name>A0A6B0Y2G7_9RHOB</name>
<gene>
    <name evidence="1" type="ORF">F4Y60_12600</name>
</gene>
<reference evidence="1" key="1">
    <citation type="submission" date="2019-09" db="EMBL/GenBank/DDBJ databases">
        <title>Characterisation of the sponge microbiome using genome-centric metagenomics.</title>
        <authorList>
            <person name="Engelberts J.P."/>
            <person name="Robbins S.J."/>
            <person name="De Goeij J.M."/>
            <person name="Aranda M."/>
            <person name="Bell S.C."/>
            <person name="Webster N.S."/>
        </authorList>
    </citation>
    <scope>NUCLEOTIDE SEQUENCE</scope>
    <source>
        <strain evidence="1">SB0664_bin_43</strain>
    </source>
</reference>
<organism evidence="1">
    <name type="scientific">Boseongicola sp. SB0664_bin_43</name>
    <dbReference type="NCBI Taxonomy" id="2604844"/>
    <lineage>
        <taxon>Bacteria</taxon>
        <taxon>Pseudomonadati</taxon>
        <taxon>Pseudomonadota</taxon>
        <taxon>Alphaproteobacteria</taxon>
        <taxon>Rhodobacterales</taxon>
        <taxon>Paracoccaceae</taxon>
        <taxon>Boseongicola</taxon>
    </lineage>
</organism>
<sequence length="140" mass="16066">MVEDTELRAELAKLEALFRRAGSLGVKSAAGVAIERLRGRLTKAGEQPEPEVELQHSLPDIRCVDQFCAVCRKHGVRPYRYRRQRRTTVMVRVREEEFYREAWPEYCQLHAELASYFNDVTDHLISRVMGSGGSSTLDLK</sequence>
<protein>
    <submittedName>
        <fullName evidence="1">Uncharacterized protein</fullName>
    </submittedName>
</protein>
<dbReference type="EMBL" id="VXRY01000518">
    <property type="protein sequence ID" value="MXY34898.1"/>
    <property type="molecule type" value="Genomic_DNA"/>
</dbReference>
<comment type="caution">
    <text evidence="1">The sequence shown here is derived from an EMBL/GenBank/DDBJ whole genome shotgun (WGS) entry which is preliminary data.</text>
</comment>
<proteinExistence type="predicted"/>
<accession>A0A6B0Y2G7</accession>
<dbReference type="AlphaFoldDB" id="A0A6B0Y2G7"/>
<evidence type="ECO:0000313" key="1">
    <source>
        <dbReference type="EMBL" id="MXY34898.1"/>
    </source>
</evidence>